<feature type="chain" id="PRO_5040347861" evidence="1">
    <location>
        <begin position="20"/>
        <end position="506"/>
    </location>
</feature>
<evidence type="ECO:0000313" key="2">
    <source>
        <dbReference type="EMBL" id="USP81365.1"/>
    </source>
</evidence>
<dbReference type="OrthoDB" id="3682664at2759"/>
<sequence length="506" mass="55898">MFGHFLVAILLFALVRARAIVTNECQHNVWIWSVPFIGSSHTENVPIKPGGQYQEPWRLGLFETPGVAIKVSTQANGIDMQAEEISFAYSISSEDKSKIWINLSPVHGAHLFNRASFHSCVPEHTTANAEPHQCNTTDEVELVLCGSTRTVPATENASLEQIQACYQPNSVGSEVFGNRAEYHGSFEAFSTGFDTVGTEGQAQDSPKILHAHCGAHWYDCSACNDEAVHEDPPFEEEPPVNDDTPVSDQPLYSDKLPVVHYCQAKVIYPGRRNIRTSSTPRSMQSAPIKCHEQQASLCEIVERYHPSYVDGCDEEAMKARARAVYPHICEPESEPFLMGFSCEDVAKELRSVYPEVTNTTKATKEQHNSDCKCPDGGSECLCSSDMKTSEDLEKLLLQCPDDRECLSNFCEPALPGIKCAYITRKLRAAAKSFGVSYRDLINEDMETCPATPRTTLDGRPIVCIAKLCAQLNLGECGGVRTLLEHTAKNKFNKDIEFSADEAVCGN</sequence>
<gene>
    <name evidence="2" type="ORF">yc1106_08639</name>
</gene>
<dbReference type="VEuPathDB" id="FungiDB:yc1106_08639"/>
<evidence type="ECO:0000256" key="1">
    <source>
        <dbReference type="SAM" id="SignalP"/>
    </source>
</evidence>
<protein>
    <submittedName>
        <fullName evidence="2">Uncharacterized protein</fullName>
    </submittedName>
</protein>
<dbReference type="Proteomes" id="UP001056012">
    <property type="component" value="Chromosome 7"/>
</dbReference>
<keyword evidence="1" id="KW-0732">Signal</keyword>
<dbReference type="Pfam" id="PF04681">
    <property type="entry name" value="Bys1"/>
    <property type="match status" value="1"/>
</dbReference>
<reference evidence="2" key="1">
    <citation type="submission" date="2021-12" db="EMBL/GenBank/DDBJ databases">
        <title>Curvularia clavata genome.</title>
        <authorList>
            <person name="Cao Y."/>
        </authorList>
    </citation>
    <scope>NUCLEOTIDE SEQUENCE</scope>
    <source>
        <strain evidence="2">Yc1106</strain>
    </source>
</reference>
<name>A0A9Q8ZGN0_CURCL</name>
<organism evidence="2 3">
    <name type="scientific">Curvularia clavata</name>
    <dbReference type="NCBI Taxonomy" id="95742"/>
    <lineage>
        <taxon>Eukaryota</taxon>
        <taxon>Fungi</taxon>
        <taxon>Dikarya</taxon>
        <taxon>Ascomycota</taxon>
        <taxon>Pezizomycotina</taxon>
        <taxon>Dothideomycetes</taxon>
        <taxon>Pleosporomycetidae</taxon>
        <taxon>Pleosporales</taxon>
        <taxon>Pleosporineae</taxon>
        <taxon>Pleosporaceae</taxon>
        <taxon>Curvularia</taxon>
    </lineage>
</organism>
<dbReference type="InterPro" id="IPR006771">
    <property type="entry name" value="CetA-like"/>
</dbReference>
<dbReference type="AlphaFoldDB" id="A0A9Q8ZGN0"/>
<proteinExistence type="predicted"/>
<evidence type="ECO:0000313" key="3">
    <source>
        <dbReference type="Proteomes" id="UP001056012"/>
    </source>
</evidence>
<keyword evidence="3" id="KW-1185">Reference proteome</keyword>
<dbReference type="EMBL" id="CP089280">
    <property type="protein sequence ID" value="USP81365.1"/>
    <property type="molecule type" value="Genomic_DNA"/>
</dbReference>
<accession>A0A9Q8ZGN0</accession>
<feature type="signal peptide" evidence="1">
    <location>
        <begin position="1"/>
        <end position="19"/>
    </location>
</feature>